<feature type="transmembrane region" description="Helical" evidence="16">
    <location>
        <begin position="185"/>
        <end position="202"/>
    </location>
</feature>
<keyword evidence="2" id="KW-0328">Glycosyltransferase</keyword>
<evidence type="ECO:0000256" key="8">
    <source>
        <dbReference type="ARBA" id="ARBA00023136"/>
    </source>
</evidence>
<evidence type="ECO:0000256" key="12">
    <source>
        <dbReference type="ARBA" id="ARBA00041185"/>
    </source>
</evidence>
<comment type="caution">
    <text evidence="17">The sequence shown here is derived from an EMBL/GenBank/DDBJ whole genome shotgun (WGS) entry which is preliminary data.</text>
</comment>
<keyword evidence="4 16" id="KW-0812">Transmembrane</keyword>
<dbReference type="GO" id="GO:0032153">
    <property type="term" value="C:cell division site"/>
    <property type="evidence" value="ECO:0007669"/>
    <property type="project" value="TreeGrafter"/>
</dbReference>
<feature type="transmembrane region" description="Helical" evidence="16">
    <location>
        <begin position="376"/>
        <end position="398"/>
    </location>
</feature>
<feature type="transmembrane region" description="Helical" evidence="16">
    <location>
        <begin position="21"/>
        <end position="45"/>
    </location>
</feature>
<protein>
    <recommendedName>
        <fullName evidence="12">Probable peptidoglycan glycosyltransferase FtsW</fullName>
        <ecNumber evidence="14">2.4.99.28</ecNumber>
    </recommendedName>
    <alternativeName>
        <fullName evidence="13">Cell division protein FtsW</fullName>
    </alternativeName>
    <alternativeName>
        <fullName evidence="10">Cell wall polymerase</fullName>
    </alternativeName>
    <alternativeName>
        <fullName evidence="9">Peptidoglycan polymerase</fullName>
    </alternativeName>
</protein>
<dbReference type="GO" id="GO:0051301">
    <property type="term" value="P:cell division"/>
    <property type="evidence" value="ECO:0007669"/>
    <property type="project" value="UniProtKB-KW"/>
</dbReference>
<dbReference type="EMBL" id="JAIQ01000010">
    <property type="protein sequence ID" value="KLE02729.1"/>
    <property type="molecule type" value="Genomic_DNA"/>
</dbReference>
<dbReference type="RefSeq" id="WP_046995927.1">
    <property type="nucleotide sequence ID" value="NZ_JAIQ01000010.1"/>
</dbReference>
<evidence type="ECO:0000256" key="5">
    <source>
        <dbReference type="ARBA" id="ARBA00022960"/>
    </source>
</evidence>
<dbReference type="PANTHER" id="PTHR30474">
    <property type="entry name" value="CELL CYCLE PROTEIN"/>
    <property type="match status" value="1"/>
</dbReference>
<dbReference type="PATRIC" id="fig|1447256.3.peg.21"/>
<dbReference type="GO" id="GO:0008955">
    <property type="term" value="F:peptidoglycan glycosyltransferase activity"/>
    <property type="evidence" value="ECO:0007669"/>
    <property type="project" value="UniProtKB-EC"/>
</dbReference>
<evidence type="ECO:0000256" key="2">
    <source>
        <dbReference type="ARBA" id="ARBA00022676"/>
    </source>
</evidence>
<feature type="transmembrane region" description="Helical" evidence="16">
    <location>
        <begin position="342"/>
        <end position="364"/>
    </location>
</feature>
<dbReference type="GO" id="GO:0009252">
    <property type="term" value="P:peptidoglycan biosynthetic process"/>
    <property type="evidence" value="ECO:0007669"/>
    <property type="project" value="UniProtKB-KW"/>
</dbReference>
<feature type="transmembrane region" description="Helical" evidence="16">
    <location>
        <begin position="87"/>
        <end position="105"/>
    </location>
</feature>
<dbReference type="AlphaFoldDB" id="A0A0G9K871"/>
<sequence length="429" mass="47857">MNFIKKKIKPIENNPNLKDADYVLFILVSVLIIISIIFSYSLTIYTVEFFGYDQYHFFLRQSLVGIVSIFIMWFLAKTDPDRIIGKISWILLITFSLLMIAMPFLPGALVTASGGANRWIRLPGISLSPVEFFKIGFIYFLSWSFHRKVIHQPKKGLLDEALLLSPYFLVFFGVVFIIAFLQKDLGQVVLLGVILVVLLIFANRSFKIFLALGTIALVGLVGLIIAAPHRIKRIHSWWAMVQDGILSVLPAWAEVLRIDDLPEPYQVSHSLNAIHNGGILGQGVALGNLKLGFLSEVHTDFVLAGMIEEIGLIGLIFVVGILFCVVWRIFKISRRVENPIYHLFSLGIALMVIIAFLINSYGISGMIPIKGIAVPFLSYGGSSMLAMALAVGLVLSISRLAKDEIVKKNIPTKNVNNQVNMNINKVKVR</sequence>
<keyword evidence="7 16" id="KW-1133">Transmembrane helix</keyword>
<evidence type="ECO:0000256" key="6">
    <source>
        <dbReference type="ARBA" id="ARBA00022984"/>
    </source>
</evidence>
<keyword evidence="3" id="KW-0808">Transferase</keyword>
<dbReference type="Pfam" id="PF01098">
    <property type="entry name" value="FTSW_RODA_SPOVE"/>
    <property type="match status" value="1"/>
</dbReference>
<evidence type="ECO:0000256" key="13">
    <source>
        <dbReference type="ARBA" id="ARBA00041418"/>
    </source>
</evidence>
<evidence type="ECO:0000256" key="10">
    <source>
        <dbReference type="ARBA" id="ARBA00033270"/>
    </source>
</evidence>
<dbReference type="PROSITE" id="PS00428">
    <property type="entry name" value="FTSW_RODA_SPOVE"/>
    <property type="match status" value="1"/>
</dbReference>
<keyword evidence="8 16" id="KW-0472">Membrane</keyword>
<organism evidence="17 18">
    <name type="scientific">Aliarcobacter butzleri L348</name>
    <dbReference type="NCBI Taxonomy" id="1447256"/>
    <lineage>
        <taxon>Bacteria</taxon>
        <taxon>Pseudomonadati</taxon>
        <taxon>Campylobacterota</taxon>
        <taxon>Epsilonproteobacteria</taxon>
        <taxon>Campylobacterales</taxon>
        <taxon>Arcobacteraceae</taxon>
        <taxon>Aliarcobacter</taxon>
    </lineage>
</organism>
<keyword evidence="17" id="KW-0132">Cell division</keyword>
<keyword evidence="5" id="KW-0133">Cell shape</keyword>
<name>A0A0G9K871_9BACT</name>
<dbReference type="GO" id="GO:0005886">
    <property type="term" value="C:plasma membrane"/>
    <property type="evidence" value="ECO:0007669"/>
    <property type="project" value="TreeGrafter"/>
</dbReference>
<dbReference type="GO" id="GO:0015648">
    <property type="term" value="F:lipid-linked peptidoglycan transporter activity"/>
    <property type="evidence" value="ECO:0007669"/>
    <property type="project" value="TreeGrafter"/>
</dbReference>
<feature type="transmembrane region" description="Helical" evidence="16">
    <location>
        <begin position="157"/>
        <end position="179"/>
    </location>
</feature>
<feature type="transmembrane region" description="Helical" evidence="16">
    <location>
        <begin position="57"/>
        <end position="75"/>
    </location>
</feature>
<evidence type="ECO:0000313" key="18">
    <source>
        <dbReference type="Proteomes" id="UP000035514"/>
    </source>
</evidence>
<evidence type="ECO:0000256" key="9">
    <source>
        <dbReference type="ARBA" id="ARBA00032370"/>
    </source>
</evidence>
<dbReference type="InterPro" id="IPR001182">
    <property type="entry name" value="FtsW/RodA"/>
</dbReference>
<evidence type="ECO:0000256" key="11">
    <source>
        <dbReference type="ARBA" id="ARBA00038053"/>
    </source>
</evidence>
<comment type="subcellular location">
    <subcellularLocation>
        <location evidence="1">Membrane</location>
        <topology evidence="1">Multi-pass membrane protein</topology>
    </subcellularLocation>
</comment>
<dbReference type="Proteomes" id="UP000035514">
    <property type="component" value="Unassembled WGS sequence"/>
</dbReference>
<keyword evidence="17" id="KW-0131">Cell cycle</keyword>
<evidence type="ECO:0000256" key="1">
    <source>
        <dbReference type="ARBA" id="ARBA00004141"/>
    </source>
</evidence>
<gene>
    <name evidence="17" type="ORF">AA20_00115</name>
</gene>
<evidence type="ECO:0000256" key="16">
    <source>
        <dbReference type="SAM" id="Phobius"/>
    </source>
</evidence>
<proteinExistence type="inferred from homology"/>
<evidence type="ECO:0000256" key="14">
    <source>
        <dbReference type="ARBA" id="ARBA00044770"/>
    </source>
</evidence>
<feature type="transmembrane region" description="Helical" evidence="16">
    <location>
        <begin position="310"/>
        <end position="330"/>
    </location>
</feature>
<dbReference type="EC" id="2.4.99.28" evidence="14"/>
<evidence type="ECO:0000256" key="4">
    <source>
        <dbReference type="ARBA" id="ARBA00022692"/>
    </source>
</evidence>
<comment type="similarity">
    <text evidence="11">Belongs to the SEDS family. FtsW subfamily.</text>
</comment>
<feature type="transmembrane region" description="Helical" evidence="16">
    <location>
        <begin position="125"/>
        <end position="145"/>
    </location>
</feature>
<dbReference type="GO" id="GO:0008360">
    <property type="term" value="P:regulation of cell shape"/>
    <property type="evidence" value="ECO:0007669"/>
    <property type="project" value="UniProtKB-KW"/>
</dbReference>
<comment type="catalytic activity">
    <reaction evidence="15">
        <text>[GlcNAc-(1-&gt;4)-Mur2Ac(oyl-L-Ala-gamma-D-Glu-L-Lys-D-Ala-D-Ala)](n)-di-trans,octa-cis-undecaprenyl diphosphate + beta-D-GlcNAc-(1-&gt;4)-Mur2Ac(oyl-L-Ala-gamma-D-Glu-L-Lys-D-Ala-D-Ala)-di-trans,octa-cis-undecaprenyl diphosphate = [GlcNAc-(1-&gt;4)-Mur2Ac(oyl-L-Ala-gamma-D-Glu-L-Lys-D-Ala-D-Ala)](n+1)-di-trans,octa-cis-undecaprenyl diphosphate + di-trans,octa-cis-undecaprenyl diphosphate + H(+)</text>
        <dbReference type="Rhea" id="RHEA:23708"/>
        <dbReference type="Rhea" id="RHEA-COMP:9602"/>
        <dbReference type="Rhea" id="RHEA-COMP:9603"/>
        <dbReference type="ChEBI" id="CHEBI:15378"/>
        <dbReference type="ChEBI" id="CHEBI:58405"/>
        <dbReference type="ChEBI" id="CHEBI:60033"/>
        <dbReference type="ChEBI" id="CHEBI:78435"/>
        <dbReference type="EC" id="2.4.99.28"/>
    </reaction>
</comment>
<reference evidence="17 18" key="1">
    <citation type="submission" date="2014-01" db="EMBL/GenBank/DDBJ databases">
        <title>Development of a Comparative Genomic Fingerprinting Assay for High Resolution Genotyping of Arcobacter butzleri.</title>
        <authorList>
            <person name="Webb A.L."/>
            <person name="Inglis G.D."/>
            <person name="Kruczkiewicz P."/>
            <person name="Selinger L.B."/>
            <person name="Taboada E.N."/>
        </authorList>
    </citation>
    <scope>NUCLEOTIDE SEQUENCE [LARGE SCALE GENOMIC DNA]</scope>
    <source>
        <strain evidence="17 18">L348</strain>
    </source>
</reference>
<dbReference type="PANTHER" id="PTHR30474:SF2">
    <property type="entry name" value="PEPTIDOGLYCAN GLYCOSYLTRANSFERASE FTSW-RELATED"/>
    <property type="match status" value="1"/>
</dbReference>
<dbReference type="InterPro" id="IPR018365">
    <property type="entry name" value="Cell_cycle_FtsW-rel_CS"/>
</dbReference>
<feature type="transmembrane region" description="Helical" evidence="16">
    <location>
        <begin position="209"/>
        <end position="231"/>
    </location>
</feature>
<evidence type="ECO:0000313" key="17">
    <source>
        <dbReference type="EMBL" id="KLE02729.1"/>
    </source>
</evidence>
<evidence type="ECO:0000256" key="15">
    <source>
        <dbReference type="ARBA" id="ARBA00049902"/>
    </source>
</evidence>
<keyword evidence="6" id="KW-0573">Peptidoglycan synthesis</keyword>
<evidence type="ECO:0000256" key="3">
    <source>
        <dbReference type="ARBA" id="ARBA00022679"/>
    </source>
</evidence>
<accession>A0A0G9K871</accession>
<evidence type="ECO:0000256" key="7">
    <source>
        <dbReference type="ARBA" id="ARBA00022989"/>
    </source>
</evidence>